<reference evidence="2" key="2">
    <citation type="submission" date="2003-12" db="EMBL/GenBank/DDBJ databases">
        <title>Monterey Bay Coastal Ocean Microbial Observatory environmental clone sequencing.</title>
        <authorList>
            <person name="DeLong E.F."/>
        </authorList>
    </citation>
    <scope>NUCLEOTIDE SEQUENCE</scope>
</reference>
<dbReference type="InterPro" id="IPR011604">
    <property type="entry name" value="PDDEXK-like_dom_sf"/>
</dbReference>
<reference evidence="2" key="1">
    <citation type="submission" date="2003-11" db="EMBL/GenBank/DDBJ databases">
        <authorList>
            <person name="Heidelberg J.F."/>
            <person name="Eisen J.A."/>
            <person name="Nelson W.C."/>
            <person name="DeLong E.F."/>
        </authorList>
    </citation>
    <scope>NUCLEOTIDE SEQUENCE</scope>
</reference>
<dbReference type="Pfam" id="PF12705">
    <property type="entry name" value="PDDEXK_1"/>
    <property type="match status" value="1"/>
</dbReference>
<sequence>MVSLKRNSKLELVEAKGRRTRSSSIYTSGQLDDFKISRGKFSTFITCPRCFYLDRVVGLAEPGMPGWTLNETTDLLLKKEFDICREQQIPHRLFAKYGLDHVVPFKHEAMDDWRDSLRKGLMVRYDDSNIILSGGVDDIWFDTQTEELIVVDYKSQASNYEVNSSSYLSSPYHEAYKIQMDFYNYLLNLMGFKTGLISYFLVVNADRHAEGFNGEMKFSETLIPYKHDFSWIDCEVNNMIDCLNSNKLPESHLSCENCAYSRQRSMVE</sequence>
<dbReference type="EMBL" id="AY458647">
    <property type="protein sequence ID" value="AAR38162.1"/>
    <property type="molecule type" value="Genomic_DNA"/>
</dbReference>
<evidence type="ECO:0000259" key="1">
    <source>
        <dbReference type="Pfam" id="PF12705"/>
    </source>
</evidence>
<evidence type="ECO:0000313" key="2">
    <source>
        <dbReference type="EMBL" id="AAR38162.1"/>
    </source>
</evidence>
<dbReference type="Gene3D" id="3.90.320.10">
    <property type="match status" value="1"/>
</dbReference>
<accession>Q6SFQ0</accession>
<dbReference type="InterPro" id="IPR038726">
    <property type="entry name" value="PDDEXK_AddAB-type"/>
</dbReference>
<proteinExistence type="predicted"/>
<organism evidence="2">
    <name type="scientific">uncultured marine bacterium 580</name>
    <dbReference type="NCBI Taxonomy" id="257400"/>
    <lineage>
        <taxon>Bacteria</taxon>
        <taxon>environmental samples</taxon>
    </lineage>
</organism>
<dbReference type="AlphaFoldDB" id="Q6SFQ0"/>
<protein>
    <recommendedName>
        <fullName evidence="1">PD-(D/E)XK endonuclease-like domain-containing protein</fullName>
    </recommendedName>
</protein>
<name>Q6SFQ0_9BACT</name>
<feature type="domain" description="PD-(D/E)XK endonuclease-like" evidence="1">
    <location>
        <begin position="111"/>
        <end position="262"/>
    </location>
</feature>
<gene>
    <name evidence="2" type="ORF">MBMO_EBAC000-36A07.7</name>
</gene>